<sequence>AGKLISFRWPVADELHAFGRELVMQHTERIEEPLAVSQLIAKPIQRNNFTFEVQVVELIPDGFPVFLDFTKIPGRDTDREYRGFFLPPFRCNRCWNRKKDPYS</sequence>
<accession>W1XR02</accession>
<comment type="caution">
    <text evidence="1">The sequence shown here is derived from an EMBL/GenBank/DDBJ whole genome shotgun (WGS) entry which is preliminary data.</text>
</comment>
<organism evidence="1">
    <name type="scientific">human gut metagenome</name>
    <dbReference type="NCBI Taxonomy" id="408170"/>
    <lineage>
        <taxon>unclassified sequences</taxon>
        <taxon>metagenomes</taxon>
        <taxon>organismal metagenomes</taxon>
    </lineage>
</organism>
<reference evidence="1" key="1">
    <citation type="submission" date="2013-12" db="EMBL/GenBank/DDBJ databases">
        <title>A Varibaculum cambriense genome reconstructed from a premature infant gut community with otherwise low bacterial novelty that shifts toward anaerobic metabolism during the third week of life.</title>
        <authorList>
            <person name="Brown C.T."/>
            <person name="Sharon I."/>
            <person name="Thomas B.C."/>
            <person name="Castelle C.J."/>
            <person name="Morowitz M.J."/>
            <person name="Banfield J.F."/>
        </authorList>
    </citation>
    <scope>NUCLEOTIDE SEQUENCE</scope>
</reference>
<name>W1XR02_9ZZZZ</name>
<evidence type="ECO:0000313" key="1">
    <source>
        <dbReference type="EMBL" id="ETJ31890.1"/>
    </source>
</evidence>
<protein>
    <submittedName>
        <fullName evidence="1">Uncharacterized protein</fullName>
    </submittedName>
</protein>
<dbReference type="AlphaFoldDB" id="W1XR02"/>
<dbReference type="EMBL" id="AZMM01013629">
    <property type="protein sequence ID" value="ETJ31890.1"/>
    <property type="molecule type" value="Genomic_DNA"/>
</dbReference>
<gene>
    <name evidence="1" type="ORF">Q604_UNBC13629G0001</name>
</gene>
<proteinExistence type="predicted"/>
<feature type="non-terminal residue" evidence="1">
    <location>
        <position position="1"/>
    </location>
</feature>